<dbReference type="PROSITE" id="PS51736">
    <property type="entry name" value="RECOMBINASES_3"/>
    <property type="match status" value="1"/>
</dbReference>
<dbReference type="Pfam" id="PF00239">
    <property type="entry name" value="Resolvase"/>
    <property type="match status" value="1"/>
</dbReference>
<dbReference type="PROSITE" id="PS00397">
    <property type="entry name" value="RECOMBINASES_1"/>
    <property type="match status" value="1"/>
</dbReference>
<dbReference type="OrthoDB" id="2290206at2"/>
<dbReference type="Gene3D" id="3.40.50.1390">
    <property type="entry name" value="Resolvase, N-terminal catalytic domain"/>
    <property type="match status" value="1"/>
</dbReference>
<evidence type="ECO:0000256" key="6">
    <source>
        <dbReference type="PIRSR" id="PIRSR606118-50"/>
    </source>
</evidence>
<dbReference type="GO" id="GO:0000150">
    <property type="term" value="F:DNA strand exchange activity"/>
    <property type="evidence" value="ECO:0007669"/>
    <property type="project" value="UniProtKB-KW"/>
</dbReference>
<evidence type="ECO:0000256" key="4">
    <source>
        <dbReference type="ARBA" id="ARBA00023125"/>
    </source>
</evidence>
<evidence type="ECO:0000313" key="9">
    <source>
        <dbReference type="EMBL" id="AEI93872.1"/>
    </source>
</evidence>
<evidence type="ECO:0000256" key="2">
    <source>
        <dbReference type="ARBA" id="ARBA00022908"/>
    </source>
</evidence>
<dbReference type="Proteomes" id="UP000001353">
    <property type="component" value="Chromosome"/>
</dbReference>
<dbReference type="InterPro" id="IPR036162">
    <property type="entry name" value="Resolvase-like_N_sf"/>
</dbReference>
<dbReference type="InterPro" id="IPR006118">
    <property type="entry name" value="Recombinase_CS"/>
</dbReference>
<proteinExistence type="inferred from homology"/>
<dbReference type="EMBL" id="CP002623">
    <property type="protein sequence ID" value="AEI93872.1"/>
    <property type="molecule type" value="Genomic_DNA"/>
</dbReference>
<dbReference type="GO" id="GO:0015074">
    <property type="term" value="P:DNA integration"/>
    <property type="evidence" value="ECO:0007669"/>
    <property type="project" value="UniProtKB-KW"/>
</dbReference>
<dbReference type="KEGG" id="rli:RLO149_c018840"/>
<feature type="active site" description="O-(5'-phospho-DNA)-serine intermediate" evidence="6 7">
    <location>
        <position position="19"/>
    </location>
</feature>
<dbReference type="InterPro" id="IPR006119">
    <property type="entry name" value="Resolv_N"/>
</dbReference>
<dbReference type="HOGENOM" id="CLU_010686_8_0_5"/>
<evidence type="ECO:0000259" key="8">
    <source>
        <dbReference type="PROSITE" id="PS51736"/>
    </source>
</evidence>
<keyword evidence="2" id="KW-0229">DNA integration</keyword>
<name>F7ZJP1_ROSLO</name>
<dbReference type="AlphaFoldDB" id="F7ZJP1"/>
<protein>
    <submittedName>
        <fullName evidence="9">Resolvase/recombinase</fullName>
    </submittedName>
</protein>
<dbReference type="PROSITE" id="PS00398">
    <property type="entry name" value="RECOMBINASES_2"/>
    <property type="match status" value="1"/>
</dbReference>
<dbReference type="PANTHER" id="PTHR30461">
    <property type="entry name" value="DNA-INVERTASE FROM LAMBDOID PROPHAGE"/>
    <property type="match status" value="1"/>
</dbReference>
<evidence type="ECO:0000256" key="3">
    <source>
        <dbReference type="ARBA" id="ARBA00023100"/>
    </source>
</evidence>
<organism evidence="9 10">
    <name type="scientific">Roseobacter litoralis (strain ATCC 49566 / DSM 6996 / JCM 21268 / NBRC 15278 / OCh 149)</name>
    <dbReference type="NCBI Taxonomy" id="391595"/>
    <lineage>
        <taxon>Bacteria</taxon>
        <taxon>Pseudomonadati</taxon>
        <taxon>Pseudomonadota</taxon>
        <taxon>Alphaproteobacteria</taxon>
        <taxon>Rhodobacterales</taxon>
        <taxon>Roseobacteraceae</taxon>
        <taxon>Roseobacter</taxon>
    </lineage>
</organism>
<dbReference type="CDD" id="cd03768">
    <property type="entry name" value="SR_ResInv"/>
    <property type="match status" value="1"/>
</dbReference>
<dbReference type="InterPro" id="IPR050639">
    <property type="entry name" value="SSR_resolvase"/>
</dbReference>
<dbReference type="RefSeq" id="WP_013961800.1">
    <property type="nucleotide sequence ID" value="NC_015730.1"/>
</dbReference>
<gene>
    <name evidence="9" type="ordered locus">RLO149_c018840</name>
</gene>
<keyword evidence="10" id="KW-1185">Reference proteome</keyword>
<feature type="domain" description="Resolvase/invertase-type recombinase catalytic" evidence="8">
    <location>
        <begin position="11"/>
        <end position="145"/>
    </location>
</feature>
<comment type="similarity">
    <text evidence="1">Belongs to the site-specific recombinase resolvase family.</text>
</comment>
<keyword evidence="3" id="KW-0230">DNA invertase</keyword>
<keyword evidence="4" id="KW-0238">DNA-binding</keyword>
<dbReference type="SMART" id="SM00857">
    <property type="entry name" value="Resolvase"/>
    <property type="match status" value="1"/>
</dbReference>
<evidence type="ECO:0000313" key="10">
    <source>
        <dbReference type="Proteomes" id="UP000001353"/>
    </source>
</evidence>
<keyword evidence="5" id="KW-0233">DNA recombination</keyword>
<evidence type="ECO:0000256" key="1">
    <source>
        <dbReference type="ARBA" id="ARBA00009913"/>
    </source>
</evidence>
<dbReference type="FunFam" id="3.40.50.1390:FF:000001">
    <property type="entry name" value="DNA recombinase"/>
    <property type="match status" value="1"/>
</dbReference>
<dbReference type="GO" id="GO:0003677">
    <property type="term" value="F:DNA binding"/>
    <property type="evidence" value="ECO:0007669"/>
    <property type="project" value="UniProtKB-KW"/>
</dbReference>
<evidence type="ECO:0000256" key="5">
    <source>
        <dbReference type="ARBA" id="ARBA00023172"/>
    </source>
</evidence>
<dbReference type="STRING" id="391595.RLO149_c018840"/>
<dbReference type="eggNOG" id="COG1961">
    <property type="taxonomic scope" value="Bacteria"/>
</dbReference>
<dbReference type="SUPFAM" id="SSF53041">
    <property type="entry name" value="Resolvase-like"/>
    <property type="match status" value="1"/>
</dbReference>
<evidence type="ECO:0000256" key="7">
    <source>
        <dbReference type="PROSITE-ProRule" id="PRU10137"/>
    </source>
</evidence>
<accession>F7ZJP1</accession>
<dbReference type="PANTHER" id="PTHR30461:SF2">
    <property type="entry name" value="SERINE RECOMBINASE PINE-RELATED"/>
    <property type="match status" value="1"/>
</dbReference>
<sequence>MPVTPPILTSRRIGYARVSTEDQKLDLQKDALEKASCDLIFEDHGVSGAKSTRPGLDAMLEQLRAGDTVVVFKLDRLGRSVVHLADLLVLFQGQGIHFHSLSEAINTASPSGKLIFHIISAVAEFQRDLIIENTCAGLRAAKRRGQHLGRPFLLDAEAIYTAHTKAAAKGMSMGGLASELGVSVSTLRRAFARFGLAGLRA</sequence>
<reference evidence="9 10" key="1">
    <citation type="journal article" date="2011" name="BMC Genomics">
        <title>Comparative genome analysis and genome-guided physiological analysis of Roseobacter litoralis.</title>
        <authorList>
            <person name="Kalhoefer D."/>
            <person name="Thole S."/>
            <person name="Voget S."/>
            <person name="Lehmann R."/>
            <person name="Liesegang H."/>
            <person name="Wollher A."/>
            <person name="Daniel R."/>
            <person name="Simon M."/>
            <person name="Brinkhoff T."/>
        </authorList>
    </citation>
    <scope>NUCLEOTIDE SEQUENCE [LARGE SCALE GENOMIC DNA]</scope>
    <source>
        <strain evidence="10">ATCC 49566 / DSM 6996 / JCM 21268 / NBRC 15278 / OCh 149</strain>
    </source>
</reference>